<organism evidence="1 2">
    <name type="scientific">Penicillium flavigenum</name>
    <dbReference type="NCBI Taxonomy" id="254877"/>
    <lineage>
        <taxon>Eukaryota</taxon>
        <taxon>Fungi</taxon>
        <taxon>Dikarya</taxon>
        <taxon>Ascomycota</taxon>
        <taxon>Pezizomycotina</taxon>
        <taxon>Eurotiomycetes</taxon>
        <taxon>Eurotiomycetidae</taxon>
        <taxon>Eurotiales</taxon>
        <taxon>Aspergillaceae</taxon>
        <taxon>Penicillium</taxon>
    </lineage>
</organism>
<proteinExistence type="predicted"/>
<dbReference type="PROSITE" id="PS00383">
    <property type="entry name" value="TYR_PHOSPHATASE_1"/>
    <property type="match status" value="1"/>
</dbReference>
<dbReference type="PANTHER" id="PTHR31126:SF48">
    <property type="entry name" value="INOSITOL PHOSPHATASE SIW14"/>
    <property type="match status" value="1"/>
</dbReference>
<dbReference type="InterPro" id="IPR016130">
    <property type="entry name" value="Tyr_Pase_AS"/>
</dbReference>
<dbReference type="GO" id="GO:0016791">
    <property type="term" value="F:phosphatase activity"/>
    <property type="evidence" value="ECO:0007669"/>
    <property type="project" value="TreeGrafter"/>
</dbReference>
<keyword evidence="2" id="KW-1185">Reference proteome</keyword>
<dbReference type="GO" id="GO:0052840">
    <property type="term" value="F:inositol diphosphate tetrakisphosphate diphosphatase activity"/>
    <property type="evidence" value="ECO:0007669"/>
    <property type="project" value="TreeGrafter"/>
</dbReference>
<dbReference type="STRING" id="254877.A0A1V6TQ06"/>
<dbReference type="OrthoDB" id="6375174at2759"/>
<protein>
    <recommendedName>
        <fullName evidence="3">Tyrosine specific protein phosphatases domain-containing protein</fullName>
    </recommendedName>
</protein>
<dbReference type="AlphaFoldDB" id="A0A1V6TQ06"/>
<reference evidence="2" key="1">
    <citation type="journal article" date="2017" name="Nat. Microbiol.">
        <title>Global analysis of biosynthetic gene clusters reveals vast potential of secondary metabolite production in Penicillium species.</title>
        <authorList>
            <person name="Nielsen J.C."/>
            <person name="Grijseels S."/>
            <person name="Prigent S."/>
            <person name="Ji B."/>
            <person name="Dainat J."/>
            <person name="Nielsen K.F."/>
            <person name="Frisvad J.C."/>
            <person name="Workman M."/>
            <person name="Nielsen J."/>
        </authorList>
    </citation>
    <scope>NUCLEOTIDE SEQUENCE [LARGE SCALE GENOMIC DNA]</scope>
    <source>
        <strain evidence="2">IBT 14082</strain>
    </source>
</reference>
<dbReference type="PANTHER" id="PTHR31126">
    <property type="entry name" value="TYROSINE-PROTEIN PHOSPHATASE"/>
    <property type="match status" value="1"/>
</dbReference>
<accession>A0A1V6TQ06</accession>
<dbReference type="Pfam" id="PF03162">
    <property type="entry name" value="Y_phosphatase2"/>
    <property type="match status" value="1"/>
</dbReference>
<evidence type="ECO:0000313" key="2">
    <source>
        <dbReference type="Proteomes" id="UP000191342"/>
    </source>
</evidence>
<sequence length="84" mass="9759">MAKIIDVANHPVLVHCNYGKHRTACVISCLRKMQGWKLSDIIDEYRLYADPKARPLDEDFTQQYEPRSIIQIALEASVDRWEGQ</sequence>
<dbReference type="Proteomes" id="UP000191342">
    <property type="component" value="Unassembled WGS sequence"/>
</dbReference>
<evidence type="ECO:0000313" key="1">
    <source>
        <dbReference type="EMBL" id="OQE27990.1"/>
    </source>
</evidence>
<name>A0A1V6TQ06_9EURO</name>
<evidence type="ECO:0008006" key="3">
    <source>
        <dbReference type="Google" id="ProtNLM"/>
    </source>
</evidence>
<dbReference type="SUPFAM" id="SSF52799">
    <property type="entry name" value="(Phosphotyrosine protein) phosphatases II"/>
    <property type="match status" value="1"/>
</dbReference>
<dbReference type="InterPro" id="IPR004861">
    <property type="entry name" value="Siw14-like"/>
</dbReference>
<dbReference type="InterPro" id="IPR029021">
    <property type="entry name" value="Prot-tyrosine_phosphatase-like"/>
</dbReference>
<dbReference type="EMBL" id="MLQL01000005">
    <property type="protein sequence ID" value="OQE27990.1"/>
    <property type="molecule type" value="Genomic_DNA"/>
</dbReference>
<comment type="caution">
    <text evidence="1">The sequence shown here is derived from an EMBL/GenBank/DDBJ whole genome shotgun (WGS) entry which is preliminary data.</text>
</comment>
<dbReference type="GO" id="GO:0005737">
    <property type="term" value="C:cytoplasm"/>
    <property type="evidence" value="ECO:0007669"/>
    <property type="project" value="TreeGrafter"/>
</dbReference>
<gene>
    <name evidence="1" type="ORF">PENFLA_c005G05422</name>
</gene>
<dbReference type="Gene3D" id="3.90.190.10">
    <property type="entry name" value="Protein tyrosine phosphatase superfamily"/>
    <property type="match status" value="1"/>
</dbReference>